<gene>
    <name evidence="2" type="ORF">NPE20_06785</name>
</gene>
<sequence length="139" mass="15796">MFRKIHSNRDPRDTLYSELKKEFRVYANKGNQIGRYIAFKYHKLLFGAMITLMAVSALTAVLLHHAPAPQEKVKHRSETAVIRNGFDHILAANAALTLTIRLRNQVDSISAKKQLTKTDSLTLIRALDSLQHIQLTLPH</sequence>
<proteinExistence type="predicted"/>
<keyword evidence="1" id="KW-0812">Transmembrane</keyword>
<comment type="caution">
    <text evidence="2">The sequence shown here is derived from an EMBL/GenBank/DDBJ whole genome shotgun (WGS) entry which is preliminary data.</text>
</comment>
<dbReference type="Proteomes" id="UP001204376">
    <property type="component" value="Unassembled WGS sequence"/>
</dbReference>
<keyword evidence="1" id="KW-1133">Transmembrane helix</keyword>
<reference evidence="2 3" key="1">
    <citation type="submission" date="2022-07" db="EMBL/GenBank/DDBJ databases">
        <title>Mucilaginibacter sp. JC4.</title>
        <authorList>
            <person name="Le V."/>
            <person name="Ko S.-R."/>
            <person name="Ahn C.-Y."/>
            <person name="Oh H.-M."/>
        </authorList>
    </citation>
    <scope>NUCLEOTIDE SEQUENCE [LARGE SCALE GENOMIC DNA]</scope>
    <source>
        <strain evidence="2 3">JC4</strain>
    </source>
</reference>
<accession>A0ABT1T0Z1</accession>
<name>A0ABT1T0Z1_9SPHI</name>
<evidence type="ECO:0000256" key="1">
    <source>
        <dbReference type="SAM" id="Phobius"/>
    </source>
</evidence>
<dbReference type="EMBL" id="JANHOH010000001">
    <property type="protein sequence ID" value="MCQ6957653.1"/>
    <property type="molecule type" value="Genomic_DNA"/>
</dbReference>
<keyword evidence="3" id="KW-1185">Reference proteome</keyword>
<dbReference type="RefSeq" id="WP_256537851.1">
    <property type="nucleotide sequence ID" value="NZ_JANHOH010000001.1"/>
</dbReference>
<organism evidence="2 3">
    <name type="scientific">Mucilaginibacter aquariorum</name>
    <dbReference type="NCBI Taxonomy" id="2967225"/>
    <lineage>
        <taxon>Bacteria</taxon>
        <taxon>Pseudomonadati</taxon>
        <taxon>Bacteroidota</taxon>
        <taxon>Sphingobacteriia</taxon>
        <taxon>Sphingobacteriales</taxon>
        <taxon>Sphingobacteriaceae</taxon>
        <taxon>Mucilaginibacter</taxon>
    </lineage>
</organism>
<keyword evidence="1" id="KW-0472">Membrane</keyword>
<evidence type="ECO:0000313" key="2">
    <source>
        <dbReference type="EMBL" id="MCQ6957653.1"/>
    </source>
</evidence>
<feature type="transmembrane region" description="Helical" evidence="1">
    <location>
        <begin position="44"/>
        <end position="66"/>
    </location>
</feature>
<protein>
    <submittedName>
        <fullName evidence="2">Uncharacterized protein</fullName>
    </submittedName>
</protein>
<evidence type="ECO:0000313" key="3">
    <source>
        <dbReference type="Proteomes" id="UP001204376"/>
    </source>
</evidence>